<reference evidence="8" key="1">
    <citation type="submission" date="2017-02" db="EMBL/GenBank/DDBJ databases">
        <title>Delineation of Paenibacillus larvae strains originating from foulbrood outbreaks.</title>
        <authorList>
            <person name="Beims H."/>
            <person name="Bunk B."/>
            <person name="Sproeer C."/>
            <person name="Mohr K.I."/>
            <person name="Pradella S."/>
            <person name="Guenther G."/>
            <person name="Rohde M."/>
            <person name="von der Ohe W."/>
            <person name="Steinert M."/>
        </authorList>
    </citation>
    <scope>NUCLEOTIDE SEQUENCE [LARGE SCALE GENOMIC DNA]</scope>
    <source>
        <strain evidence="8">Eric_III</strain>
    </source>
</reference>
<dbReference type="InterPro" id="IPR003961">
    <property type="entry name" value="FN3_dom"/>
</dbReference>
<dbReference type="InterPro" id="IPR051024">
    <property type="entry name" value="GlcNAc_Chitin_IntDeg"/>
</dbReference>
<dbReference type="RefSeq" id="WP_077996217.1">
    <property type="nucleotide sequence ID" value="NZ_CP019655.1"/>
</dbReference>
<evidence type="ECO:0000256" key="2">
    <source>
        <dbReference type="ARBA" id="ARBA00022525"/>
    </source>
</evidence>
<feature type="domain" description="Fibronectin type-III" evidence="6">
    <location>
        <begin position="216"/>
        <end position="301"/>
    </location>
</feature>
<evidence type="ECO:0000256" key="5">
    <source>
        <dbReference type="ARBA" id="ARBA00023326"/>
    </source>
</evidence>
<sequence>MMLTRYWNPILTKPLAVIFGALMLGLLFTLAFHESASAHGYVESPASRSYLCGQGQNKNCGPVQYEPQSVEGIGNFPQSGPADGHIAGGGVFPDLDAQAAGRWEKVTFNGGPNSFTWKLTAPHSTKEWKYYITKKDWNPNKPLARADLEPTPFCYIYDGGKRPGNSVTHQCNVPTDRSGYHLILAVWEIADTGNAFYQVLDANLVNNGSGTEAPSVPSNLISKNVTKTSIEIGWIPSASAIGIKEYEVYRNNSLVGKTSKPSYVDSGLTPNMSYTYTIRAVDTADNKSAPSSPLSVKTLPDNGSAYPVWDPDKLYNGGDRVQYNGVNYEARWWTQGEKTGTSEVWKVIS</sequence>
<proteinExistence type="predicted"/>
<dbReference type="CDD" id="cd12215">
    <property type="entry name" value="ChiC_BD"/>
    <property type="match status" value="1"/>
</dbReference>
<dbReference type="AlphaFoldDB" id="A0A2L1U6B2"/>
<keyword evidence="2" id="KW-0964">Secreted</keyword>
<dbReference type="Pfam" id="PF03067">
    <property type="entry name" value="LPMO_10"/>
    <property type="match status" value="1"/>
</dbReference>
<name>A0A2L1U6B2_9BACL</name>
<dbReference type="GO" id="GO:0005576">
    <property type="term" value="C:extracellular region"/>
    <property type="evidence" value="ECO:0007669"/>
    <property type="project" value="UniProtKB-SubCell"/>
</dbReference>
<evidence type="ECO:0000256" key="3">
    <source>
        <dbReference type="ARBA" id="ARBA00022729"/>
    </source>
</evidence>
<dbReference type="CDD" id="cd00063">
    <property type="entry name" value="FN3"/>
    <property type="match status" value="1"/>
</dbReference>
<organism evidence="7 8">
    <name type="scientific">Paenibacillus larvae subsp. larvae</name>
    <dbReference type="NCBI Taxonomy" id="147375"/>
    <lineage>
        <taxon>Bacteria</taxon>
        <taxon>Bacillati</taxon>
        <taxon>Bacillota</taxon>
        <taxon>Bacilli</taxon>
        <taxon>Bacillales</taxon>
        <taxon>Paenibacillaceae</taxon>
        <taxon>Paenibacillus</taxon>
    </lineage>
</organism>
<dbReference type="InterPro" id="IPR003610">
    <property type="entry name" value="CBM5/12"/>
</dbReference>
<dbReference type="Pfam" id="PF00041">
    <property type="entry name" value="fn3"/>
    <property type="match status" value="1"/>
</dbReference>
<dbReference type="InterPro" id="IPR036116">
    <property type="entry name" value="FN3_sf"/>
</dbReference>
<evidence type="ECO:0000256" key="1">
    <source>
        <dbReference type="ARBA" id="ARBA00004613"/>
    </source>
</evidence>
<evidence type="ECO:0000313" key="8">
    <source>
        <dbReference type="Proteomes" id="UP000239833"/>
    </source>
</evidence>
<accession>A0A2L1U6B2</accession>
<dbReference type="SUPFAM" id="SSF81296">
    <property type="entry name" value="E set domains"/>
    <property type="match status" value="1"/>
</dbReference>
<dbReference type="Gene3D" id="2.60.40.10">
    <property type="entry name" value="Immunoglobulins"/>
    <property type="match status" value="1"/>
</dbReference>
<dbReference type="Proteomes" id="UP000239833">
    <property type="component" value="Chromosome"/>
</dbReference>
<dbReference type="GO" id="GO:0004553">
    <property type="term" value="F:hydrolase activity, hydrolyzing O-glycosyl compounds"/>
    <property type="evidence" value="ECO:0007669"/>
    <property type="project" value="InterPro"/>
</dbReference>
<protein>
    <submittedName>
        <fullName evidence="7">GlcNAc-binding protein A</fullName>
    </submittedName>
</protein>
<dbReference type="FunFam" id="2.70.50.50:FF:000001">
    <property type="entry name" value="Chitin-binding protein"/>
    <property type="match status" value="1"/>
</dbReference>
<evidence type="ECO:0000313" key="7">
    <source>
        <dbReference type="EMBL" id="AVF28451.1"/>
    </source>
</evidence>
<keyword evidence="5" id="KW-0624">Polysaccharide degradation</keyword>
<dbReference type="SMART" id="SM00060">
    <property type="entry name" value="FN3"/>
    <property type="match status" value="1"/>
</dbReference>
<dbReference type="PANTHER" id="PTHR34823:SF1">
    <property type="entry name" value="CHITIN-BINDING TYPE-4 DOMAIN-CONTAINING PROTEIN"/>
    <property type="match status" value="1"/>
</dbReference>
<keyword evidence="3" id="KW-0732">Signal</keyword>
<dbReference type="InterPro" id="IPR036573">
    <property type="entry name" value="CBM_sf_5/12"/>
</dbReference>
<dbReference type="Gene3D" id="2.70.50.50">
    <property type="entry name" value="chitin-binding protein cbp21"/>
    <property type="match status" value="1"/>
</dbReference>
<dbReference type="InterPro" id="IPR004302">
    <property type="entry name" value="Cellulose/chitin-bd_N"/>
</dbReference>
<dbReference type="SUPFAM" id="SSF49265">
    <property type="entry name" value="Fibronectin type III"/>
    <property type="match status" value="1"/>
</dbReference>
<dbReference type="CDD" id="cd21177">
    <property type="entry name" value="LPMO_AA10"/>
    <property type="match status" value="1"/>
</dbReference>
<evidence type="ECO:0000259" key="6">
    <source>
        <dbReference type="PROSITE" id="PS50853"/>
    </source>
</evidence>
<gene>
    <name evidence="7" type="primary">gbpA1_3</name>
    <name evidence="7" type="ORF">ERICIII_04392</name>
</gene>
<dbReference type="GO" id="GO:0000272">
    <property type="term" value="P:polysaccharide catabolic process"/>
    <property type="evidence" value="ECO:0007669"/>
    <property type="project" value="UniProtKB-KW"/>
</dbReference>
<dbReference type="PANTHER" id="PTHR34823">
    <property type="entry name" value="GLCNAC-BINDING PROTEIN A"/>
    <property type="match status" value="1"/>
</dbReference>
<comment type="subcellular location">
    <subcellularLocation>
        <location evidence="1">Secreted</location>
    </subcellularLocation>
</comment>
<dbReference type="Gene3D" id="2.10.10.20">
    <property type="entry name" value="Carbohydrate-binding module superfamily 5/12"/>
    <property type="match status" value="1"/>
</dbReference>
<keyword evidence="4" id="KW-0378">Hydrolase</keyword>
<dbReference type="SUPFAM" id="SSF51055">
    <property type="entry name" value="Carbohydrate binding domain"/>
    <property type="match status" value="1"/>
</dbReference>
<evidence type="ECO:0000256" key="4">
    <source>
        <dbReference type="ARBA" id="ARBA00022801"/>
    </source>
</evidence>
<dbReference type="Pfam" id="PF02839">
    <property type="entry name" value="CBM_5_12"/>
    <property type="match status" value="1"/>
</dbReference>
<keyword evidence="5" id="KW-0119">Carbohydrate metabolism</keyword>
<dbReference type="GeneID" id="64220694"/>
<dbReference type="SMART" id="SM00495">
    <property type="entry name" value="ChtBD3"/>
    <property type="match status" value="1"/>
</dbReference>
<dbReference type="EMBL" id="CP019655">
    <property type="protein sequence ID" value="AVF28451.1"/>
    <property type="molecule type" value="Genomic_DNA"/>
</dbReference>
<dbReference type="GO" id="GO:0030246">
    <property type="term" value="F:carbohydrate binding"/>
    <property type="evidence" value="ECO:0007669"/>
    <property type="project" value="InterPro"/>
</dbReference>
<dbReference type="InterPro" id="IPR014756">
    <property type="entry name" value="Ig_E-set"/>
</dbReference>
<dbReference type="InterPro" id="IPR013783">
    <property type="entry name" value="Ig-like_fold"/>
</dbReference>
<dbReference type="PROSITE" id="PS50853">
    <property type="entry name" value="FN3"/>
    <property type="match status" value="1"/>
</dbReference>